<sequence length="426" mass="49752">MNVEKDNTISSVIFPADNNSSIIINNKKYSIDPQTKEFIYKNERYTIFQNIFTMRKHKTLTEFVTEQYKIPSIIKCDNAMIMIKRILSISKYNLSLIDATTNESIKTESLLDTVEQIKNDIEFMLKKESSKVQLDESEYSMKDMLLLITSLCDNIEFTDIEKGIIASKPIKIELSFDMSEPCYKLLEILIKYMIDYINYAENIIQFRSLNTAIDSIYSVLYMIILDISHIPSDIYTSENDLILQRFLEMIFDGITDRCSYELFIKERNSNATLMKNKYFKSYPILRSITNKHQAQRLDLTSIFKATQIESISLIPYIATFNMDNSHKIQYLYEYLYSKRKLISQCNADAKWFTINEIMDCLKELTESCYKVANRYNPSCLSNIAPRLFALLNNTNTNTQNQNNKSTTSMDDDSMEGLENEEKMDFT</sequence>
<feature type="region of interest" description="Disordered" evidence="1">
    <location>
        <begin position="394"/>
        <end position="426"/>
    </location>
</feature>
<evidence type="ECO:0000256" key="1">
    <source>
        <dbReference type="SAM" id="MobiDB-lite"/>
    </source>
</evidence>
<evidence type="ECO:0000313" key="2">
    <source>
        <dbReference type="EMBL" id="XCH39263.1"/>
    </source>
</evidence>
<protein>
    <submittedName>
        <fullName evidence="2">Uncharacterized protein</fullName>
    </submittedName>
</protein>
<feature type="compositionally biased region" description="Low complexity" evidence="1">
    <location>
        <begin position="394"/>
        <end position="408"/>
    </location>
</feature>
<feature type="compositionally biased region" description="Acidic residues" evidence="1">
    <location>
        <begin position="409"/>
        <end position="418"/>
    </location>
</feature>
<gene>
    <name evidence="2" type="ORF">FpNV_018</name>
</gene>
<name>A0AAU8GBG9_9VIRU</name>
<proteinExistence type="predicted"/>
<organism evidence="2">
    <name type="scientific">Faxonius propinquus nudivirus</name>
    <dbReference type="NCBI Taxonomy" id="3139431"/>
    <lineage>
        <taxon>Viruses</taxon>
        <taxon>Viruses incertae sedis</taxon>
        <taxon>Naldaviricetes</taxon>
        <taxon>Lefavirales</taxon>
        <taxon>Nudiviridae</taxon>
    </lineage>
</organism>
<dbReference type="EMBL" id="PP955094">
    <property type="protein sequence ID" value="XCH39263.1"/>
    <property type="molecule type" value="Genomic_DNA"/>
</dbReference>
<accession>A0AAU8GBG9</accession>
<reference evidence="2" key="1">
    <citation type="submission" date="2024-06" db="EMBL/GenBank/DDBJ databases">
        <title>North American crayfish harbour diverse members of the Nudiviridae.</title>
        <authorList>
            <person name="Stratton C."/>
            <person name="Bojko J."/>
        </authorList>
    </citation>
    <scope>NUCLEOTIDE SEQUENCE</scope>
    <source>
        <strain evidence="2">142H</strain>
    </source>
</reference>